<accession>A0AAT9GZI3</accession>
<organism evidence="1">
    <name type="scientific">Flavobacterium sp. CFS9</name>
    <dbReference type="NCBI Taxonomy" id="3143118"/>
    <lineage>
        <taxon>Bacteria</taxon>
        <taxon>Pseudomonadati</taxon>
        <taxon>Bacteroidota</taxon>
        <taxon>Flavobacteriia</taxon>
        <taxon>Flavobacteriales</taxon>
        <taxon>Flavobacteriaceae</taxon>
        <taxon>Flavobacterium</taxon>
    </lineage>
</organism>
<protein>
    <submittedName>
        <fullName evidence="1">Uncharacterized protein</fullName>
    </submittedName>
</protein>
<dbReference type="RefSeq" id="WP_369617794.1">
    <property type="nucleotide sequence ID" value="NZ_AP031573.1"/>
</dbReference>
<name>A0AAT9GZI3_9FLAO</name>
<dbReference type="AlphaFoldDB" id="A0AAT9GZI3"/>
<gene>
    <name evidence="1" type="ORF">CFS9_13070</name>
</gene>
<evidence type="ECO:0000313" key="1">
    <source>
        <dbReference type="EMBL" id="BFM42666.1"/>
    </source>
</evidence>
<proteinExistence type="predicted"/>
<dbReference type="EMBL" id="AP031573">
    <property type="protein sequence ID" value="BFM42666.1"/>
    <property type="molecule type" value="Genomic_DNA"/>
</dbReference>
<reference evidence="1" key="1">
    <citation type="submission" date="2024-05" db="EMBL/GenBank/DDBJ databases">
        <title>Whole-Genome Sequence of CFS9, a Potential Fish Probiotic Isolated from the Body Surface of Silurus asotus.</title>
        <authorList>
            <person name="Kojima M."/>
            <person name="Tobioka K."/>
            <person name="Yokota K."/>
            <person name="Nakatani H."/>
            <person name="Hori K."/>
            <person name="Tamaru Y."/>
            <person name="Okazaki F."/>
        </authorList>
    </citation>
    <scope>NUCLEOTIDE SEQUENCE</scope>
    <source>
        <strain evidence="1">CFS9</strain>
    </source>
</reference>
<sequence>MARTKSQIKAEMTMSFMANSTLSSIYGFTPGTSFEAEFSLVSLENIIFEIVALMVELHEKMFDQNVVEVLEIIETKMPHRASWYRTKALSFQYGFDLITDTDKYDNNGFTDEQIEASKIIKYSAVTQNGGQLLIKIASESNDLLAPITPPQKQAFDAYVREIADCGVKYIVINNPADILLLNMKVFCDPLVLDSTGMSILYGNYPVQEAILQYMKELPFNGELVLFDLETKIKAVDGVKIPDIFNAQSQIYDIGSGTYQPAQPITVKIVPDSGYFKILNFDNITYVV</sequence>